<proteinExistence type="predicted"/>
<accession>A0A1B2DI14</accession>
<protein>
    <submittedName>
        <fullName evidence="1">Uncharacterized protein</fullName>
    </submittedName>
</protein>
<reference evidence="1" key="1">
    <citation type="submission" date="2016-08" db="EMBL/GenBank/DDBJ databases">
        <title>Complete Genome Seqeunce of Paenibacillus sp. BIHB 4019 from tea rhizoplane.</title>
        <authorList>
            <person name="Thakur R."/>
            <person name="Swarnkar M.K."/>
            <person name="Gulati A."/>
        </authorList>
    </citation>
    <scope>NUCLEOTIDE SEQUENCE [LARGE SCALE GENOMIC DNA]</scope>
    <source>
        <strain evidence="1">BIHB4019</strain>
    </source>
</reference>
<gene>
    <name evidence="1" type="ORF">BBD42_13150</name>
</gene>
<dbReference type="EMBL" id="CP016808">
    <property type="protein sequence ID" value="ANY67315.1"/>
    <property type="molecule type" value="Genomic_DNA"/>
</dbReference>
<name>A0A1B2DI14_9BACL</name>
<evidence type="ECO:0000313" key="1">
    <source>
        <dbReference type="EMBL" id="ANY67315.1"/>
    </source>
</evidence>
<dbReference type="AlphaFoldDB" id="A0A1B2DI14"/>
<sequence>MRVIKSPIPQYQPLAGLSTETIRDFKGVNTYDSLAIPDNYFTDVSNVTNDDYPTISTRPGYTVVATPVGTRCTGIGVWRGNRIVAAFNDGTWRVLTLSNTWSAAVVTFAANDAPWSFANFQGNWDEVNLVGTNGQSGMWRFNGVTGIAVSGAPSGANFVTTYSNRLWCAVGKELHACALDQGDEWTTFAGTAEDSYVKDIESTRGENINMLSGSLSKLTIGFPNSLVELYGNLPSDFNDRLVTDDTGVASNRAVATQDGVMMLLHKSGIYQYTGGTIPDRDFSEIIANYPITVDTNSVVGADADKIYFKVGTAILVYDTRAEVRSWTVWRGINATCFVFMLGDLYIGDTSGRVLKLGGTTDNGTAISAYTISKAFSNASIAQRQRWLKLFLTYEAAVGATINVYLSQALSGDSDWTLVKTIVGDGTPGVQRAMVPVDKIALANYVRIKTEWTGVVKIHEYTRNQRALPLY</sequence>
<dbReference type="RefSeq" id="WP_099518526.1">
    <property type="nucleotide sequence ID" value="NZ_CP016808.1"/>
</dbReference>
<organism evidence="1">
    <name type="scientific">Paenibacillus sp. BIHB 4019</name>
    <dbReference type="NCBI Taxonomy" id="1870819"/>
    <lineage>
        <taxon>Bacteria</taxon>
        <taxon>Bacillati</taxon>
        <taxon>Bacillota</taxon>
        <taxon>Bacilli</taxon>
        <taxon>Bacillales</taxon>
        <taxon>Paenibacillaceae</taxon>
        <taxon>Paenibacillus</taxon>
    </lineage>
</organism>